<evidence type="ECO:0000313" key="3">
    <source>
        <dbReference type="Proteomes" id="UP000236151"/>
    </source>
</evidence>
<sequence length="65" mass="7685">MITCHEKIYTTHGVPYTIALRVPGAVFFLFMLIHNQLSRVYLLKLVNFGYEIIKIRCFYIKYGVK</sequence>
<evidence type="ECO:0000256" key="1">
    <source>
        <dbReference type="SAM" id="Phobius"/>
    </source>
</evidence>
<dbReference type="Proteomes" id="UP000236151">
    <property type="component" value="Unassembled WGS sequence"/>
</dbReference>
<feature type="transmembrane region" description="Helical" evidence="1">
    <location>
        <begin position="16"/>
        <end position="34"/>
    </location>
</feature>
<keyword evidence="3" id="KW-1185">Reference proteome</keyword>
<dbReference type="EMBL" id="NIOJ01000009">
    <property type="protein sequence ID" value="PNU00586.1"/>
    <property type="molecule type" value="Genomic_DNA"/>
</dbReference>
<proteinExistence type="predicted"/>
<dbReference type="KEGG" id="cthd:CDO33_10140"/>
<reference evidence="2 3" key="1">
    <citation type="submission" date="2017-06" db="EMBL/GenBank/DDBJ databases">
        <title>Investigating the central metabolism of Clostridium thermosuccinogenes.</title>
        <authorList>
            <person name="Koendjbiharie J.G."/>
            <person name="van Kranenburg R."/>
        </authorList>
    </citation>
    <scope>NUCLEOTIDE SEQUENCE [LARGE SCALE GENOMIC DNA]</scope>
    <source>
        <strain evidence="2 3">DSM 5806</strain>
    </source>
</reference>
<dbReference type="AlphaFoldDB" id="A0A2K2FP78"/>
<keyword evidence="1" id="KW-1133">Transmembrane helix</keyword>
<evidence type="ECO:0000313" key="2">
    <source>
        <dbReference type="EMBL" id="PNU00586.1"/>
    </source>
</evidence>
<accession>A0A2K2FP78</accession>
<name>A0A2K2FP78_9CLOT</name>
<protein>
    <submittedName>
        <fullName evidence="2">Uncharacterized protein</fullName>
    </submittedName>
</protein>
<comment type="caution">
    <text evidence="2">The sequence shown here is derived from an EMBL/GenBank/DDBJ whole genome shotgun (WGS) entry which is preliminary data.</text>
</comment>
<organism evidence="2 3">
    <name type="scientific">Clostridium thermosuccinogenes</name>
    <dbReference type="NCBI Taxonomy" id="84032"/>
    <lineage>
        <taxon>Bacteria</taxon>
        <taxon>Bacillati</taxon>
        <taxon>Bacillota</taxon>
        <taxon>Clostridia</taxon>
        <taxon>Eubacteriales</taxon>
        <taxon>Clostridiaceae</taxon>
        <taxon>Clostridium</taxon>
    </lineage>
</organism>
<keyword evidence="1" id="KW-0472">Membrane</keyword>
<keyword evidence="1" id="KW-0812">Transmembrane</keyword>
<gene>
    <name evidence="2" type="ORF">CDQ84_05745</name>
</gene>